<organism evidence="1 2">
    <name type="scientific">Acrobeloides nanus</name>
    <dbReference type="NCBI Taxonomy" id="290746"/>
    <lineage>
        <taxon>Eukaryota</taxon>
        <taxon>Metazoa</taxon>
        <taxon>Ecdysozoa</taxon>
        <taxon>Nematoda</taxon>
        <taxon>Chromadorea</taxon>
        <taxon>Rhabditida</taxon>
        <taxon>Tylenchina</taxon>
        <taxon>Cephalobomorpha</taxon>
        <taxon>Cephaloboidea</taxon>
        <taxon>Cephalobidae</taxon>
        <taxon>Acrobeloides</taxon>
    </lineage>
</organism>
<dbReference type="WBParaSite" id="ACRNAN_scaffold6050.g27346.t1">
    <property type="protein sequence ID" value="ACRNAN_scaffold6050.g27346.t1"/>
    <property type="gene ID" value="ACRNAN_scaffold6050.g27346"/>
</dbReference>
<name>A0A914E823_9BILA</name>
<accession>A0A914E823</accession>
<keyword evidence="1" id="KW-1185">Reference proteome</keyword>
<dbReference type="AlphaFoldDB" id="A0A914E823"/>
<evidence type="ECO:0000313" key="2">
    <source>
        <dbReference type="WBParaSite" id="ACRNAN_scaffold6050.g27346.t1"/>
    </source>
</evidence>
<dbReference type="Proteomes" id="UP000887540">
    <property type="component" value="Unplaced"/>
</dbReference>
<protein>
    <submittedName>
        <fullName evidence="2">VWFA domain-containing protein</fullName>
    </submittedName>
</protein>
<proteinExistence type="predicted"/>
<sequence>MLHNFTNTLPFNDSNFHISLLSFGTKSGPKVLGPFSRYDLLCEAIQEEWKVSEKHGLYDAKLNDTLWTYWYYILNGQDIENFKCSDATYCLNKLVLFTAIDDVANIKEAINISNKINEYGRIIAIEMCYVGCILKPSINIFVAMAIVSKLFVVNMKDNTGVIILQDVYRIVVCIGDILAKTG</sequence>
<reference evidence="2" key="1">
    <citation type="submission" date="2022-11" db="UniProtKB">
        <authorList>
            <consortium name="WormBaseParasite"/>
        </authorList>
    </citation>
    <scope>IDENTIFICATION</scope>
</reference>
<evidence type="ECO:0000313" key="1">
    <source>
        <dbReference type="Proteomes" id="UP000887540"/>
    </source>
</evidence>